<comment type="caution">
    <text evidence="2">The sequence shown here is derived from an EMBL/GenBank/DDBJ whole genome shotgun (WGS) entry which is preliminary data.</text>
</comment>
<feature type="region of interest" description="Disordered" evidence="1">
    <location>
        <begin position="118"/>
        <end position="159"/>
    </location>
</feature>
<reference evidence="2" key="1">
    <citation type="submission" date="2020-04" db="EMBL/GenBank/DDBJ databases">
        <title>Analysis of mating type loci in Filobasidium floriforme.</title>
        <authorList>
            <person name="Nowrousian M."/>
        </authorList>
    </citation>
    <scope>NUCLEOTIDE SEQUENCE</scope>
    <source>
        <strain evidence="2">CBS 6242</strain>
    </source>
</reference>
<name>A0A8K0JTI8_9TREE</name>
<evidence type="ECO:0000313" key="2">
    <source>
        <dbReference type="EMBL" id="KAG7579996.1"/>
    </source>
</evidence>
<proteinExistence type="predicted"/>
<keyword evidence="3" id="KW-1185">Reference proteome</keyword>
<accession>A0A8K0JTI8</accession>
<dbReference type="EMBL" id="JABELV010000002">
    <property type="protein sequence ID" value="KAG7579996.1"/>
    <property type="molecule type" value="Genomic_DNA"/>
</dbReference>
<gene>
    <name evidence="2" type="ORF">FFLO_00204</name>
</gene>
<feature type="compositionally biased region" description="Basic and acidic residues" evidence="1">
    <location>
        <begin position="79"/>
        <end position="90"/>
    </location>
</feature>
<dbReference type="AlphaFoldDB" id="A0A8K0JTI8"/>
<organism evidence="2 3">
    <name type="scientific">Filobasidium floriforme</name>
    <dbReference type="NCBI Taxonomy" id="5210"/>
    <lineage>
        <taxon>Eukaryota</taxon>
        <taxon>Fungi</taxon>
        <taxon>Dikarya</taxon>
        <taxon>Basidiomycota</taxon>
        <taxon>Agaricomycotina</taxon>
        <taxon>Tremellomycetes</taxon>
        <taxon>Filobasidiales</taxon>
        <taxon>Filobasidiaceae</taxon>
        <taxon>Filobasidium</taxon>
    </lineage>
</organism>
<sequence>MSNVRITLGNRLKSFRQSISSSPGGPLTSSKSDDSFTSFPIDPQTKAPIRPSSGKAVPCSPSWKLIVALNQSEDEPEKADETKLRDFARRSLHQEPVDSTLRDAIAVLNKGPDALPLRARSSIRTARPGSRLSQPESLPQEPATFSKAEHDLPKSFRRPRRLSHRVSFTALSNRCSWFRANGGGSTESSKRNYCKMDANQEEAEES</sequence>
<evidence type="ECO:0000256" key="1">
    <source>
        <dbReference type="SAM" id="MobiDB-lite"/>
    </source>
</evidence>
<feature type="region of interest" description="Disordered" evidence="1">
    <location>
        <begin position="1"/>
        <end position="90"/>
    </location>
</feature>
<protein>
    <submittedName>
        <fullName evidence="2">Uncharacterized protein</fullName>
    </submittedName>
</protein>
<dbReference type="Proteomes" id="UP000812966">
    <property type="component" value="Unassembled WGS sequence"/>
</dbReference>
<evidence type="ECO:0000313" key="3">
    <source>
        <dbReference type="Proteomes" id="UP000812966"/>
    </source>
</evidence>
<feature type="region of interest" description="Disordered" evidence="1">
    <location>
        <begin position="179"/>
        <end position="206"/>
    </location>
</feature>